<evidence type="ECO:0000259" key="4">
    <source>
        <dbReference type="Pfam" id="PF02776"/>
    </source>
</evidence>
<evidence type="ECO:0000256" key="2">
    <source>
        <dbReference type="ARBA" id="ARBA00023052"/>
    </source>
</evidence>
<keyword evidence="2" id="KW-0786">Thiamine pyrophosphate</keyword>
<accession>A0A934TQD5</accession>
<dbReference type="EMBL" id="JAEPWM010000001">
    <property type="protein sequence ID" value="MBK6005026.1"/>
    <property type="molecule type" value="Genomic_DNA"/>
</dbReference>
<sequence>MANHNVNTHSSAHYLLEGLVDLGIDYIFSNFGTDHVSIIEEMARWRRQGRKLPEVVLCPHENVAIHMAAGYAAMTGRGQAVMVHVDAGTANAAMGMHNMFRSRLPVLLMAGKAPYTLRGELEGSRDNYVHFVQDPFDIGSLVRPYVKWEYSLPSGLIAREVLRRGQAMMQSDPPGPVYLTLPREVLAQRWPAEGVQAFPAERYGPVTAGGVDPARLQPLVDRLLAARAPMVVSSYLGRKAEAVHALRDLAELCGVRVYEFQPTHMNIPRESPCFGGFDPGAGLKDCDLGLLLDVDVPWLPRFTRENPATWWAHVDVDPLKQDFPMWGFATDLRLQADAGTVLRQLAAMVREQADESFHARVSERIAGWAKVNEARRHSVAQAGAQAGRPGALSPAAVCAALGRALRAEDVVVNEAIRNSPGVLNQIPRSLPLTLLGCSGGGLGYSGGMALGVKLARPQSRVVQVVGDGGFHFGTPSSVYAVAQRYAAPILTVVLDNGGWQAVKEAVLRVYPDGEAAGADEFQARLQGEHRHFEQVCQAFGGYGEAVSEPQQLEGAIARCLAAVDRGQAAVLNVSVGLQ</sequence>
<feature type="domain" description="Thiamine pyrophosphate enzyme N-terminal TPP-binding" evidence="4">
    <location>
        <begin position="12"/>
        <end position="130"/>
    </location>
</feature>
<dbReference type="SUPFAM" id="SSF52518">
    <property type="entry name" value="Thiamin diphosphate-binding fold (THDP-binding)"/>
    <property type="match status" value="2"/>
</dbReference>
<keyword evidence="6" id="KW-1185">Reference proteome</keyword>
<dbReference type="GO" id="GO:0009097">
    <property type="term" value="P:isoleucine biosynthetic process"/>
    <property type="evidence" value="ECO:0007669"/>
    <property type="project" value="TreeGrafter"/>
</dbReference>
<dbReference type="InterPro" id="IPR029035">
    <property type="entry name" value="DHS-like_NAD/FAD-binding_dom"/>
</dbReference>
<gene>
    <name evidence="5" type="ORF">JJB11_02880</name>
</gene>
<dbReference type="PROSITE" id="PS00187">
    <property type="entry name" value="TPP_ENZYMES"/>
    <property type="match status" value="1"/>
</dbReference>
<dbReference type="InterPro" id="IPR045229">
    <property type="entry name" value="TPP_enz"/>
</dbReference>
<evidence type="ECO:0000313" key="5">
    <source>
        <dbReference type="EMBL" id="MBK6005026.1"/>
    </source>
</evidence>
<name>A0A934TQD5_9BURK</name>
<reference evidence="5" key="2">
    <citation type="submission" date="2021-01" db="EMBL/GenBank/DDBJ databases">
        <authorList>
            <person name="Kang M."/>
        </authorList>
    </citation>
    <scope>NUCLEOTIDE SEQUENCE</scope>
    <source>
        <strain evidence="5">KACC 17527</strain>
    </source>
</reference>
<dbReference type="Gene3D" id="3.40.50.1220">
    <property type="entry name" value="TPP-binding domain"/>
    <property type="match status" value="1"/>
</dbReference>
<dbReference type="InterPro" id="IPR012001">
    <property type="entry name" value="Thiamin_PyroP_enz_TPP-bd_dom"/>
</dbReference>
<evidence type="ECO:0000259" key="3">
    <source>
        <dbReference type="Pfam" id="PF02775"/>
    </source>
</evidence>
<dbReference type="Proteomes" id="UP000630528">
    <property type="component" value="Unassembled WGS sequence"/>
</dbReference>
<protein>
    <submittedName>
        <fullName evidence="5">Thiamine pyrophosphate-requiring protein</fullName>
    </submittedName>
</protein>
<dbReference type="GO" id="GO:0003984">
    <property type="term" value="F:acetolactate synthase activity"/>
    <property type="evidence" value="ECO:0007669"/>
    <property type="project" value="TreeGrafter"/>
</dbReference>
<proteinExistence type="inferred from homology"/>
<dbReference type="Gene3D" id="3.40.50.970">
    <property type="match status" value="2"/>
</dbReference>
<dbReference type="PANTHER" id="PTHR18968">
    <property type="entry name" value="THIAMINE PYROPHOSPHATE ENZYMES"/>
    <property type="match status" value="1"/>
</dbReference>
<dbReference type="NCBIfam" id="NF006203">
    <property type="entry name" value="PRK08327.1"/>
    <property type="match status" value="1"/>
</dbReference>
<comment type="similarity">
    <text evidence="1">Belongs to the TPP enzyme family.</text>
</comment>
<dbReference type="GO" id="GO:0005948">
    <property type="term" value="C:acetolactate synthase complex"/>
    <property type="evidence" value="ECO:0007669"/>
    <property type="project" value="TreeGrafter"/>
</dbReference>
<dbReference type="Pfam" id="PF02776">
    <property type="entry name" value="TPP_enzyme_N"/>
    <property type="match status" value="1"/>
</dbReference>
<dbReference type="CDD" id="cd02002">
    <property type="entry name" value="TPP_BFDC"/>
    <property type="match status" value="1"/>
</dbReference>
<dbReference type="PANTHER" id="PTHR18968:SF164">
    <property type="entry name" value="PYRUVATE DECARBOXYLASE"/>
    <property type="match status" value="1"/>
</dbReference>
<reference evidence="5" key="1">
    <citation type="journal article" date="2012" name="J. Microbiol. Biotechnol.">
        <title>Ramlibacter ginsenosidimutans sp. nov., with ginsenoside-converting activity.</title>
        <authorList>
            <person name="Wang L."/>
            <person name="An D.S."/>
            <person name="Kim S.G."/>
            <person name="Jin F.X."/>
            <person name="Kim S.C."/>
            <person name="Lee S.T."/>
            <person name="Im W.T."/>
        </authorList>
    </citation>
    <scope>NUCLEOTIDE SEQUENCE</scope>
    <source>
        <strain evidence="5">KACC 17527</strain>
    </source>
</reference>
<dbReference type="InterPro" id="IPR000399">
    <property type="entry name" value="TPP-bd_CS"/>
</dbReference>
<dbReference type="GO" id="GO:0000287">
    <property type="term" value="F:magnesium ion binding"/>
    <property type="evidence" value="ECO:0007669"/>
    <property type="project" value="InterPro"/>
</dbReference>
<comment type="caution">
    <text evidence="5">The sequence shown here is derived from an EMBL/GenBank/DDBJ whole genome shotgun (WGS) entry which is preliminary data.</text>
</comment>
<organism evidence="5 6">
    <name type="scientific">Ramlibacter ginsenosidimutans</name>
    <dbReference type="NCBI Taxonomy" id="502333"/>
    <lineage>
        <taxon>Bacteria</taxon>
        <taxon>Pseudomonadati</taxon>
        <taxon>Pseudomonadota</taxon>
        <taxon>Betaproteobacteria</taxon>
        <taxon>Burkholderiales</taxon>
        <taxon>Comamonadaceae</taxon>
        <taxon>Ramlibacter</taxon>
    </lineage>
</organism>
<dbReference type="InterPro" id="IPR029061">
    <property type="entry name" value="THDP-binding"/>
</dbReference>
<evidence type="ECO:0000256" key="1">
    <source>
        <dbReference type="ARBA" id="ARBA00007812"/>
    </source>
</evidence>
<dbReference type="GO" id="GO:0030976">
    <property type="term" value="F:thiamine pyrophosphate binding"/>
    <property type="evidence" value="ECO:0007669"/>
    <property type="project" value="InterPro"/>
</dbReference>
<dbReference type="RefSeq" id="WP_201166391.1">
    <property type="nucleotide sequence ID" value="NZ_JAEPWM010000001.1"/>
</dbReference>
<feature type="domain" description="Thiamine pyrophosphate enzyme TPP-binding" evidence="3">
    <location>
        <begin position="440"/>
        <end position="572"/>
    </location>
</feature>
<dbReference type="CDD" id="cd07035">
    <property type="entry name" value="TPP_PYR_POX_like"/>
    <property type="match status" value="1"/>
</dbReference>
<dbReference type="GO" id="GO:0050660">
    <property type="term" value="F:flavin adenine dinucleotide binding"/>
    <property type="evidence" value="ECO:0007669"/>
    <property type="project" value="TreeGrafter"/>
</dbReference>
<dbReference type="SUPFAM" id="SSF52467">
    <property type="entry name" value="DHS-like NAD/FAD-binding domain"/>
    <property type="match status" value="1"/>
</dbReference>
<dbReference type="AlphaFoldDB" id="A0A934TQD5"/>
<dbReference type="Pfam" id="PF02775">
    <property type="entry name" value="TPP_enzyme_C"/>
    <property type="match status" value="1"/>
</dbReference>
<dbReference type="InterPro" id="IPR011766">
    <property type="entry name" value="TPP_enzyme_TPP-bd"/>
</dbReference>
<dbReference type="GO" id="GO:0009099">
    <property type="term" value="P:L-valine biosynthetic process"/>
    <property type="evidence" value="ECO:0007669"/>
    <property type="project" value="TreeGrafter"/>
</dbReference>
<evidence type="ECO:0000313" key="6">
    <source>
        <dbReference type="Proteomes" id="UP000630528"/>
    </source>
</evidence>